<evidence type="ECO:0000313" key="2">
    <source>
        <dbReference type="Proteomes" id="UP001187531"/>
    </source>
</evidence>
<comment type="caution">
    <text evidence="1">The sequence shown here is derived from an EMBL/GenBank/DDBJ whole genome shotgun (WGS) entry which is preliminary data.</text>
</comment>
<dbReference type="EMBL" id="JAVRJZ010000015">
    <property type="protein sequence ID" value="KAK2712990.1"/>
    <property type="molecule type" value="Genomic_DNA"/>
</dbReference>
<evidence type="ECO:0000313" key="1">
    <source>
        <dbReference type="EMBL" id="KAK2712990.1"/>
    </source>
</evidence>
<accession>A0AA88HJB3</accession>
<keyword evidence="2" id="KW-1185">Reference proteome</keyword>
<protein>
    <recommendedName>
        <fullName evidence="3">Nucleic-acid-binding protein from transposon X-element</fullName>
    </recommendedName>
</protein>
<dbReference type="AlphaFoldDB" id="A0AA88HJB3"/>
<organism evidence="1 2">
    <name type="scientific">Artemia franciscana</name>
    <name type="common">Brine shrimp</name>
    <name type="synonym">Artemia sanfranciscana</name>
    <dbReference type="NCBI Taxonomy" id="6661"/>
    <lineage>
        <taxon>Eukaryota</taxon>
        <taxon>Metazoa</taxon>
        <taxon>Ecdysozoa</taxon>
        <taxon>Arthropoda</taxon>
        <taxon>Crustacea</taxon>
        <taxon>Branchiopoda</taxon>
        <taxon>Anostraca</taxon>
        <taxon>Artemiidae</taxon>
        <taxon>Artemia</taxon>
    </lineage>
</organism>
<sequence length="163" mass="18580">MWLGPVFPTLLNCENEIQKYFGLIKGIESDFELALFKEIPGITDATHLGNSNSLKFCFTDARSLDHALKRSIQIEYKLIRVSVFHDLPRRCNKCRSPNHQHVACESSSPKCSRCTGPHKATRDSPCQIQPKCTNCDGSHVFYSLRYPILRDIVNSRKKTPNLE</sequence>
<dbReference type="Proteomes" id="UP001187531">
    <property type="component" value="Unassembled WGS sequence"/>
</dbReference>
<gene>
    <name evidence="1" type="ORF">QYM36_011627</name>
</gene>
<reference evidence="1" key="1">
    <citation type="submission" date="2023-07" db="EMBL/GenBank/DDBJ databases">
        <title>Chromosome-level genome assembly of Artemia franciscana.</title>
        <authorList>
            <person name="Jo E."/>
        </authorList>
    </citation>
    <scope>NUCLEOTIDE SEQUENCE</scope>
    <source>
        <tissue evidence="1">Whole body</tissue>
    </source>
</reference>
<name>A0AA88HJB3_ARTSF</name>
<evidence type="ECO:0008006" key="3">
    <source>
        <dbReference type="Google" id="ProtNLM"/>
    </source>
</evidence>
<proteinExistence type="predicted"/>